<name>A0A2M8PEU1_9CHLR</name>
<feature type="transmembrane region" description="Helical" evidence="11">
    <location>
        <begin position="98"/>
        <end position="115"/>
    </location>
</feature>
<dbReference type="InterPro" id="IPR001851">
    <property type="entry name" value="ABC_transp_permease"/>
</dbReference>
<dbReference type="Proteomes" id="UP000229681">
    <property type="component" value="Unassembled WGS sequence"/>
</dbReference>
<feature type="transmembrane region" description="Helical" evidence="11">
    <location>
        <begin position="254"/>
        <end position="272"/>
    </location>
</feature>
<evidence type="ECO:0000256" key="10">
    <source>
        <dbReference type="ARBA" id="ARBA00035686"/>
    </source>
</evidence>
<evidence type="ECO:0000256" key="6">
    <source>
        <dbReference type="ARBA" id="ARBA00022692"/>
    </source>
</evidence>
<evidence type="ECO:0000313" key="13">
    <source>
        <dbReference type="Proteomes" id="UP000229681"/>
    </source>
</evidence>
<gene>
    <name evidence="12" type="ORF">CUN49_07420</name>
</gene>
<evidence type="ECO:0000256" key="1">
    <source>
        <dbReference type="ARBA" id="ARBA00004651"/>
    </source>
</evidence>
<reference evidence="12 13" key="1">
    <citation type="submission" date="2017-11" db="EMBL/GenBank/DDBJ databases">
        <title>Evolution of Phototrophy in the Chloroflexi Phylum Driven by Horizontal Gene Transfer.</title>
        <authorList>
            <person name="Ward L.M."/>
            <person name="Hemp J."/>
            <person name="Shih P.M."/>
            <person name="Mcglynn S.E."/>
            <person name="Fischer W."/>
        </authorList>
    </citation>
    <scope>NUCLEOTIDE SEQUENCE [LARGE SCALE GENOMIC DNA]</scope>
    <source>
        <strain evidence="12">JP3_13</strain>
    </source>
</reference>
<evidence type="ECO:0000256" key="9">
    <source>
        <dbReference type="ARBA" id="ARBA00035611"/>
    </source>
</evidence>
<organism evidence="12 13">
    <name type="scientific">Candidatus Thermofonsia Clade 1 bacterium</name>
    <dbReference type="NCBI Taxonomy" id="2364210"/>
    <lineage>
        <taxon>Bacteria</taxon>
        <taxon>Bacillati</taxon>
        <taxon>Chloroflexota</taxon>
        <taxon>Candidatus Thermofontia</taxon>
        <taxon>Candidatus Thermofonsia Clade 1</taxon>
    </lineage>
</organism>
<feature type="transmembrane region" description="Helical" evidence="11">
    <location>
        <begin position="384"/>
        <end position="402"/>
    </location>
</feature>
<dbReference type="Pfam" id="PF02653">
    <property type="entry name" value="BPD_transp_2"/>
    <property type="match status" value="1"/>
</dbReference>
<sequence length="413" mass="43890">MSVDDASMQPRNALLESREQQTLSEYVRAYFQRVRAGALGPLPIIIGIVAVALFFQSRNPSYLAPNNIVNLILQMSGIAMIAFGVVFVLLLGEIDLSVAYVSGVAGVLATILMRPPYNLEWYITVPLGLLAALGIGTLQGALITIFQLPSFIVTLAGLLAWNGAILLLVGAGGTIGIPASPFREVANVYLAPELGLAFVTILVVGYAVTQLIQYQSRRAQGLNAKPPTIILIQVGMLAILAFGIVLIVNQDRGLPLIGAFVIVALVILTYIARNTRFGRYVFAVGGNKEAARRAGIRVERVRLYVFMLCSFMAGLGGIILTSRLKSVSANQGGGQLLLNCISAAVIGGTSLFGGRGSVYSAVLGALLIAMVENGMVFLRLETGWQFIITGIVLVLAVIVDSLSQRSQKRSGLA</sequence>
<feature type="transmembrane region" description="Helical" evidence="11">
    <location>
        <begin position="229"/>
        <end position="248"/>
    </location>
</feature>
<evidence type="ECO:0000256" key="2">
    <source>
        <dbReference type="ARBA" id="ARBA00022448"/>
    </source>
</evidence>
<keyword evidence="5" id="KW-0762">Sugar transport</keyword>
<accession>A0A2M8PEU1</accession>
<evidence type="ECO:0000256" key="8">
    <source>
        <dbReference type="ARBA" id="ARBA00023136"/>
    </source>
</evidence>
<protein>
    <recommendedName>
        <fullName evidence="10">Xylose transport system permease protein XylH</fullName>
    </recommendedName>
</protein>
<evidence type="ECO:0000256" key="4">
    <source>
        <dbReference type="ARBA" id="ARBA00022519"/>
    </source>
</evidence>
<comment type="caution">
    <text evidence="12">The sequence shown here is derived from an EMBL/GenBank/DDBJ whole genome shotgun (WGS) entry which is preliminary data.</text>
</comment>
<proteinExistence type="predicted"/>
<feature type="transmembrane region" description="Helical" evidence="11">
    <location>
        <begin position="121"/>
        <end position="146"/>
    </location>
</feature>
<evidence type="ECO:0000256" key="3">
    <source>
        <dbReference type="ARBA" id="ARBA00022475"/>
    </source>
</evidence>
<dbReference type="GO" id="GO:0022857">
    <property type="term" value="F:transmembrane transporter activity"/>
    <property type="evidence" value="ECO:0007669"/>
    <property type="project" value="InterPro"/>
</dbReference>
<feature type="transmembrane region" description="Helical" evidence="11">
    <location>
        <begin position="68"/>
        <end position="91"/>
    </location>
</feature>
<keyword evidence="3" id="KW-1003">Cell membrane</keyword>
<keyword evidence="7 11" id="KW-1133">Transmembrane helix</keyword>
<dbReference type="PANTHER" id="PTHR32196:SF32">
    <property type="entry name" value="XYLOSE TRANSPORT SYSTEM PERMEASE PROTEIN XYLH"/>
    <property type="match status" value="1"/>
</dbReference>
<dbReference type="GO" id="GO:0005886">
    <property type="term" value="C:plasma membrane"/>
    <property type="evidence" value="ECO:0007669"/>
    <property type="project" value="UniProtKB-SubCell"/>
</dbReference>
<dbReference type="PANTHER" id="PTHR32196">
    <property type="entry name" value="ABC TRANSPORTER PERMEASE PROTEIN YPHD-RELATED-RELATED"/>
    <property type="match status" value="1"/>
</dbReference>
<dbReference type="CDD" id="cd06579">
    <property type="entry name" value="TM_PBP1_transp_AraH_like"/>
    <property type="match status" value="1"/>
</dbReference>
<feature type="transmembrane region" description="Helical" evidence="11">
    <location>
        <begin position="332"/>
        <end position="352"/>
    </location>
</feature>
<comment type="subcellular location">
    <subcellularLocation>
        <location evidence="1">Cell membrane</location>
        <topology evidence="1">Multi-pass membrane protein</topology>
    </subcellularLocation>
</comment>
<keyword evidence="2" id="KW-0813">Transport</keyword>
<evidence type="ECO:0000256" key="11">
    <source>
        <dbReference type="SAM" id="Phobius"/>
    </source>
</evidence>
<dbReference type="EMBL" id="PGTM01000083">
    <property type="protein sequence ID" value="PJF36063.1"/>
    <property type="molecule type" value="Genomic_DNA"/>
</dbReference>
<dbReference type="AlphaFoldDB" id="A0A2M8PEU1"/>
<evidence type="ECO:0000256" key="7">
    <source>
        <dbReference type="ARBA" id="ARBA00022989"/>
    </source>
</evidence>
<evidence type="ECO:0000256" key="5">
    <source>
        <dbReference type="ARBA" id="ARBA00022597"/>
    </source>
</evidence>
<comment type="function">
    <text evidence="9">Part of the binding-protein-dependent transport system for D-xylose. Probably responsible for the translocation of the substrate across the membrane.</text>
</comment>
<feature type="transmembrane region" description="Helical" evidence="11">
    <location>
        <begin position="36"/>
        <end position="56"/>
    </location>
</feature>
<feature type="transmembrane region" description="Helical" evidence="11">
    <location>
        <begin position="359"/>
        <end position="378"/>
    </location>
</feature>
<feature type="transmembrane region" description="Helical" evidence="11">
    <location>
        <begin position="189"/>
        <end position="208"/>
    </location>
</feature>
<keyword evidence="8 11" id="KW-0472">Membrane</keyword>
<keyword evidence="4" id="KW-0997">Cell inner membrane</keyword>
<evidence type="ECO:0000313" key="12">
    <source>
        <dbReference type="EMBL" id="PJF36063.1"/>
    </source>
</evidence>
<feature type="transmembrane region" description="Helical" evidence="11">
    <location>
        <begin position="158"/>
        <end position="177"/>
    </location>
</feature>
<feature type="transmembrane region" description="Helical" evidence="11">
    <location>
        <begin position="301"/>
        <end position="320"/>
    </location>
</feature>
<keyword evidence="6 11" id="KW-0812">Transmembrane</keyword>